<evidence type="ECO:0000259" key="1">
    <source>
        <dbReference type="Pfam" id="PF07858"/>
    </source>
</evidence>
<dbReference type="OrthoDB" id="9781757at2"/>
<dbReference type="InterPro" id="IPR013100">
    <property type="entry name" value="LEH"/>
</dbReference>
<dbReference type="RefSeq" id="WP_115279093.1">
    <property type="nucleotide sequence ID" value="NZ_AP022600.1"/>
</dbReference>
<reference evidence="2 3" key="1">
    <citation type="submission" date="2018-06" db="EMBL/GenBank/DDBJ databases">
        <authorList>
            <consortium name="Pathogen Informatics"/>
            <person name="Doyle S."/>
        </authorList>
    </citation>
    <scope>NUCLEOTIDE SEQUENCE [LARGE SCALE GENOMIC DNA]</scope>
    <source>
        <strain evidence="2 3">NCTC10821</strain>
    </source>
</reference>
<feature type="domain" description="Limonene-1,2-epoxide hydrolase" evidence="1">
    <location>
        <begin position="44"/>
        <end position="130"/>
    </location>
</feature>
<proteinExistence type="predicted"/>
<dbReference type="EMBL" id="UGQT01000001">
    <property type="protein sequence ID" value="STZ59669.1"/>
    <property type="molecule type" value="Genomic_DNA"/>
</dbReference>
<name>A0A378TFZ4_9MYCO</name>
<dbReference type="GO" id="GO:0016787">
    <property type="term" value="F:hydrolase activity"/>
    <property type="evidence" value="ECO:0007669"/>
    <property type="project" value="UniProtKB-KW"/>
</dbReference>
<organism evidence="2 3">
    <name type="scientific">Mycolicibacterium tokaiense</name>
    <dbReference type="NCBI Taxonomy" id="39695"/>
    <lineage>
        <taxon>Bacteria</taxon>
        <taxon>Bacillati</taxon>
        <taxon>Actinomycetota</taxon>
        <taxon>Actinomycetes</taxon>
        <taxon>Mycobacteriales</taxon>
        <taxon>Mycobacteriaceae</taxon>
        <taxon>Mycolicibacterium</taxon>
    </lineage>
</organism>
<dbReference type="Proteomes" id="UP000254978">
    <property type="component" value="Unassembled WGS sequence"/>
</dbReference>
<dbReference type="InterPro" id="IPR032710">
    <property type="entry name" value="NTF2-like_dom_sf"/>
</dbReference>
<dbReference type="SUPFAM" id="SSF54427">
    <property type="entry name" value="NTF2-like"/>
    <property type="match status" value="1"/>
</dbReference>
<keyword evidence="2" id="KW-0378">Hydrolase</keyword>
<accession>A0A378TFZ4</accession>
<evidence type="ECO:0000313" key="2">
    <source>
        <dbReference type="EMBL" id="STZ59669.1"/>
    </source>
</evidence>
<dbReference type="Pfam" id="PF07858">
    <property type="entry name" value="LEH"/>
    <property type="match status" value="1"/>
</dbReference>
<protein>
    <submittedName>
        <fullName evidence="2">Limonene-12-epoxide hydrolase</fullName>
    </submittedName>
</protein>
<keyword evidence="3" id="KW-1185">Reference proteome</keyword>
<sequence length="146" mass="15762">MTQAHSTNNTTSSATDPSAVFREFFGRWSISKAVAMAAFDEFFTPETVWENVGLVTTVGIEEAQALVATEPPGFETMIVDFKFIVSQGPYVFTERVDDFYSAAGELLMSARVAGVAEIRDGRIIVMREYFIPPAATSGTSGAATNA</sequence>
<dbReference type="AlphaFoldDB" id="A0A378TFZ4"/>
<dbReference type="Gene3D" id="3.10.450.50">
    <property type="match status" value="1"/>
</dbReference>
<evidence type="ECO:0000313" key="3">
    <source>
        <dbReference type="Proteomes" id="UP000254978"/>
    </source>
</evidence>
<gene>
    <name evidence="2" type="ORF">NCTC10821_03207</name>
</gene>